<evidence type="ECO:0000313" key="2">
    <source>
        <dbReference type="EMBL" id="KAK8840042.1"/>
    </source>
</evidence>
<evidence type="ECO:0000256" key="1">
    <source>
        <dbReference type="SAM" id="MobiDB-lite"/>
    </source>
</evidence>
<accession>A0ABR2H2P0</accession>
<organism evidence="2 3">
    <name type="scientific">Tritrichomonas musculus</name>
    <dbReference type="NCBI Taxonomy" id="1915356"/>
    <lineage>
        <taxon>Eukaryota</taxon>
        <taxon>Metamonada</taxon>
        <taxon>Parabasalia</taxon>
        <taxon>Tritrichomonadida</taxon>
        <taxon>Tritrichomonadidae</taxon>
        <taxon>Tritrichomonas</taxon>
    </lineage>
</organism>
<reference evidence="2 3" key="1">
    <citation type="submission" date="2024-04" db="EMBL/GenBank/DDBJ databases">
        <title>Tritrichomonas musculus Genome.</title>
        <authorList>
            <person name="Alves-Ferreira E."/>
            <person name="Grigg M."/>
            <person name="Lorenzi H."/>
            <person name="Galac M."/>
        </authorList>
    </citation>
    <scope>NUCLEOTIDE SEQUENCE [LARGE SCALE GENOMIC DNA]</scope>
    <source>
        <strain evidence="2 3">EAF2021</strain>
    </source>
</reference>
<sequence length="122" mass="14265">MHEIVERERVADSSQREDERQQREERGIQSVEREGVPASPPPAVFDNQKNTQKRSNFKWVPQCKHPAQKHSREPPALPEEEHQRDGDNCVAAVPRPQRLRREDRKREDDQVARELLAAVVLF</sequence>
<proteinExistence type="predicted"/>
<name>A0ABR2H2P0_9EUKA</name>
<feature type="region of interest" description="Disordered" evidence="1">
    <location>
        <begin position="1"/>
        <end position="88"/>
    </location>
</feature>
<keyword evidence="3" id="KW-1185">Reference proteome</keyword>
<gene>
    <name evidence="2" type="ORF">M9Y10_030975</name>
</gene>
<comment type="caution">
    <text evidence="2">The sequence shown here is derived from an EMBL/GenBank/DDBJ whole genome shotgun (WGS) entry which is preliminary data.</text>
</comment>
<feature type="compositionally biased region" description="Basic and acidic residues" evidence="1">
    <location>
        <begin position="1"/>
        <end position="35"/>
    </location>
</feature>
<protein>
    <submittedName>
        <fullName evidence="2">Uncharacterized protein</fullName>
    </submittedName>
</protein>
<dbReference type="EMBL" id="JAPFFF010000048">
    <property type="protein sequence ID" value="KAK8840042.1"/>
    <property type="molecule type" value="Genomic_DNA"/>
</dbReference>
<dbReference type="Proteomes" id="UP001470230">
    <property type="component" value="Unassembled WGS sequence"/>
</dbReference>
<evidence type="ECO:0000313" key="3">
    <source>
        <dbReference type="Proteomes" id="UP001470230"/>
    </source>
</evidence>